<proteinExistence type="predicted"/>
<evidence type="ECO:0000259" key="1">
    <source>
        <dbReference type="Pfam" id="PF03330"/>
    </source>
</evidence>
<gene>
    <name evidence="2" type="ORF">SMF913_26536</name>
</gene>
<dbReference type="Proteomes" id="UP000236520">
    <property type="component" value="Unassembled WGS sequence"/>
</dbReference>
<dbReference type="SUPFAM" id="SSF50685">
    <property type="entry name" value="Barwin-like endoglucanases"/>
    <property type="match status" value="1"/>
</dbReference>
<accession>A0A2J7YST4</accession>
<dbReference type="AlphaFoldDB" id="A0A2J7YST4"/>
<dbReference type="Pfam" id="PF03330">
    <property type="entry name" value="DPBB_1"/>
    <property type="match status" value="1"/>
</dbReference>
<evidence type="ECO:0000313" key="2">
    <source>
        <dbReference type="EMBL" id="PNG91071.1"/>
    </source>
</evidence>
<sequence length="156" mass="16341">MMVLLRGPDPSREDSAMACGSTKLWNGEATWFCCGNSWGPCATTGGGACGTCRSSALHAAWPNASKACWDITRPDLCGEDIPRRGCGSEMKVRHDCSGASVCVTVTDCGPRTRSFCSESTCCDGVCRTNRVIDLTPAAFSAIGSLSSGTLPVSIFE</sequence>
<comment type="caution">
    <text evidence="2">The sequence shown here is derived from an EMBL/GenBank/DDBJ whole genome shotgun (WGS) entry which is preliminary data.</text>
</comment>
<dbReference type="InterPro" id="IPR009009">
    <property type="entry name" value="RlpA-like_DPBB"/>
</dbReference>
<protein>
    <recommendedName>
        <fullName evidence="1">RlpA-like protein double-psi beta-barrel domain-containing protein</fullName>
    </recommendedName>
</protein>
<dbReference type="Gene3D" id="2.40.40.10">
    <property type="entry name" value="RlpA-like domain"/>
    <property type="match status" value="1"/>
</dbReference>
<reference evidence="2 3" key="1">
    <citation type="submission" date="2015-09" db="EMBL/GenBank/DDBJ databases">
        <title>Genome sequence, genome mining and natural product profiling of a biocontrol bacterium Streptomyces malaysiensis F913.</title>
        <authorList>
            <person name="Xu Y."/>
            <person name="Wei J."/>
            <person name="Xie J."/>
            <person name="Li T."/>
            <person name="Zhou Z."/>
        </authorList>
    </citation>
    <scope>NUCLEOTIDE SEQUENCE [LARGE SCALE GENOMIC DNA]</scope>
    <source>
        <strain evidence="2 3">F913</strain>
    </source>
</reference>
<organism evidence="2 3">
    <name type="scientific">Streptomyces malaysiensis</name>
    <dbReference type="NCBI Taxonomy" id="92644"/>
    <lineage>
        <taxon>Bacteria</taxon>
        <taxon>Bacillati</taxon>
        <taxon>Actinomycetota</taxon>
        <taxon>Actinomycetes</taxon>
        <taxon>Kitasatosporales</taxon>
        <taxon>Streptomycetaceae</taxon>
        <taxon>Streptomyces</taxon>
        <taxon>Streptomyces violaceusniger group</taxon>
    </lineage>
</organism>
<dbReference type="InterPro" id="IPR036908">
    <property type="entry name" value="RlpA-like_sf"/>
</dbReference>
<evidence type="ECO:0000313" key="3">
    <source>
        <dbReference type="Proteomes" id="UP000236520"/>
    </source>
</evidence>
<keyword evidence="3" id="KW-1185">Reference proteome</keyword>
<dbReference type="CDD" id="cd22268">
    <property type="entry name" value="DPBB_RlpA-like"/>
    <property type="match status" value="1"/>
</dbReference>
<dbReference type="EMBL" id="LJIW01000002">
    <property type="protein sequence ID" value="PNG91071.1"/>
    <property type="molecule type" value="Genomic_DNA"/>
</dbReference>
<feature type="domain" description="RlpA-like protein double-psi beta-barrel" evidence="1">
    <location>
        <begin position="65"/>
        <end position="153"/>
    </location>
</feature>
<name>A0A2J7YST4_STRMQ</name>